<evidence type="ECO:0000313" key="3">
    <source>
        <dbReference type="EMBL" id="QJR37951.1"/>
    </source>
</evidence>
<feature type="chain" id="PRO_5027070547" description="DUF4142 domain-containing protein" evidence="2">
    <location>
        <begin position="40"/>
        <end position="314"/>
    </location>
</feature>
<sequence>MHASPVGHRAVSWRFTWSRFALVPAIAVLLATPTSTAQAQFGKLKKIGADAIKDKAKEKIGGKEAATSKDGVSAEAGKSTSADSKPVNMTINASQLDLMLAALAPMAADAEKATQANRMKSEHIAKRKVAEKCMQDGQVAMSAGRMPTPTAAGKARAKQLSKDAERLQQVASAALTDGNRRAWAFAQDSASSMQMQSTMLELGFKCDFAITPPAVMEREYGTYGMSGDLPVGQSSVPADARATFTKYQFALLRERIALFAMLSADPSIKAGKQGVFTDEERAALTARMPEIVKLLPYFRNGTMGWKGTDDLSSW</sequence>
<keyword evidence="2" id="KW-0732">Signal</keyword>
<dbReference type="KEGG" id="ggr:HKW67_21685"/>
<reference evidence="3 4" key="1">
    <citation type="submission" date="2020-05" db="EMBL/GenBank/DDBJ databases">
        <title>Complete genome sequence of Gemmatimonas greenlandica TET16.</title>
        <authorList>
            <person name="Zeng Y."/>
        </authorList>
    </citation>
    <scope>NUCLEOTIDE SEQUENCE [LARGE SCALE GENOMIC DNA]</scope>
    <source>
        <strain evidence="3 4">TET16</strain>
    </source>
</reference>
<evidence type="ECO:0008006" key="5">
    <source>
        <dbReference type="Google" id="ProtNLM"/>
    </source>
</evidence>
<dbReference type="AlphaFoldDB" id="A0A6M4J0F5"/>
<keyword evidence="4" id="KW-1185">Reference proteome</keyword>
<dbReference type="RefSeq" id="WP_171227387.1">
    <property type="nucleotide sequence ID" value="NZ_CP053085.1"/>
</dbReference>
<evidence type="ECO:0000256" key="1">
    <source>
        <dbReference type="SAM" id="MobiDB-lite"/>
    </source>
</evidence>
<gene>
    <name evidence="3" type="ORF">HKW67_21685</name>
</gene>
<dbReference type="EMBL" id="CP053085">
    <property type="protein sequence ID" value="QJR37951.1"/>
    <property type="molecule type" value="Genomic_DNA"/>
</dbReference>
<evidence type="ECO:0000256" key="2">
    <source>
        <dbReference type="SAM" id="SignalP"/>
    </source>
</evidence>
<accession>A0A6M4J0F5</accession>
<dbReference type="Proteomes" id="UP000500938">
    <property type="component" value="Chromosome"/>
</dbReference>
<feature type="region of interest" description="Disordered" evidence="1">
    <location>
        <begin position="59"/>
        <end position="85"/>
    </location>
</feature>
<organism evidence="3 4">
    <name type="scientific">Gemmatimonas groenlandica</name>
    <dbReference type="NCBI Taxonomy" id="2732249"/>
    <lineage>
        <taxon>Bacteria</taxon>
        <taxon>Pseudomonadati</taxon>
        <taxon>Gemmatimonadota</taxon>
        <taxon>Gemmatimonadia</taxon>
        <taxon>Gemmatimonadales</taxon>
        <taxon>Gemmatimonadaceae</taxon>
        <taxon>Gemmatimonas</taxon>
    </lineage>
</organism>
<protein>
    <recommendedName>
        <fullName evidence="5">DUF4142 domain-containing protein</fullName>
    </recommendedName>
</protein>
<feature type="signal peptide" evidence="2">
    <location>
        <begin position="1"/>
        <end position="39"/>
    </location>
</feature>
<proteinExistence type="predicted"/>
<name>A0A6M4J0F5_9BACT</name>
<evidence type="ECO:0000313" key="4">
    <source>
        <dbReference type="Proteomes" id="UP000500938"/>
    </source>
</evidence>